<evidence type="ECO:0000313" key="10">
    <source>
        <dbReference type="EMBL" id="GIL59572.1"/>
    </source>
</evidence>
<dbReference type="PANTHER" id="PTHR46028:SF2">
    <property type="entry name" value="KYNURENINE 3-MONOOXYGENASE"/>
    <property type="match status" value="1"/>
</dbReference>
<feature type="compositionally biased region" description="Low complexity" evidence="7">
    <location>
        <begin position="77"/>
        <end position="93"/>
    </location>
</feature>
<accession>A0A8J4F4B3</accession>
<evidence type="ECO:0000256" key="1">
    <source>
        <dbReference type="ARBA" id="ARBA00001974"/>
    </source>
</evidence>
<comment type="cofactor">
    <cofactor evidence="1">
        <name>FAD</name>
        <dbReference type="ChEBI" id="CHEBI:57692"/>
    </cofactor>
</comment>
<dbReference type="SUPFAM" id="SSF51905">
    <property type="entry name" value="FAD/NAD(P)-binding domain"/>
    <property type="match status" value="1"/>
</dbReference>
<reference evidence="10" key="1">
    <citation type="journal article" date="2021" name="Proc. Natl. Acad. Sci. U.S.A.">
        <title>Three genomes in the algal genus Volvox reveal the fate of a haploid sex-determining region after a transition to homothallism.</title>
        <authorList>
            <person name="Yamamoto K."/>
            <person name="Hamaji T."/>
            <person name="Kawai-Toyooka H."/>
            <person name="Matsuzaki R."/>
            <person name="Takahashi F."/>
            <person name="Nishimura Y."/>
            <person name="Kawachi M."/>
            <person name="Noguchi H."/>
            <person name="Minakuchi Y."/>
            <person name="Umen J.G."/>
            <person name="Toyoda A."/>
            <person name="Nozaki H."/>
        </authorList>
    </citation>
    <scope>NUCLEOTIDE SEQUENCE</scope>
    <source>
        <strain evidence="10">NIES-3780</strain>
    </source>
</reference>
<dbReference type="GO" id="GO:0070189">
    <property type="term" value="P:kynurenine metabolic process"/>
    <property type="evidence" value="ECO:0007669"/>
    <property type="project" value="TreeGrafter"/>
</dbReference>
<feature type="transmembrane region" description="Helical" evidence="8">
    <location>
        <begin position="638"/>
        <end position="663"/>
    </location>
</feature>
<dbReference type="InterPro" id="IPR036188">
    <property type="entry name" value="FAD/NAD-bd_sf"/>
</dbReference>
<keyword evidence="11" id="KW-1185">Reference proteome</keyword>
<dbReference type="GO" id="GO:0004502">
    <property type="term" value="F:kynurenine 3-monooxygenase activity"/>
    <property type="evidence" value="ECO:0007669"/>
    <property type="project" value="TreeGrafter"/>
</dbReference>
<dbReference type="Gene3D" id="3.50.50.60">
    <property type="entry name" value="FAD/NAD(P)-binding domain"/>
    <property type="match status" value="2"/>
</dbReference>
<evidence type="ECO:0000313" key="11">
    <source>
        <dbReference type="Proteomes" id="UP000747399"/>
    </source>
</evidence>
<organism evidence="10 11">
    <name type="scientific">Volvox africanus</name>
    <dbReference type="NCBI Taxonomy" id="51714"/>
    <lineage>
        <taxon>Eukaryota</taxon>
        <taxon>Viridiplantae</taxon>
        <taxon>Chlorophyta</taxon>
        <taxon>core chlorophytes</taxon>
        <taxon>Chlorophyceae</taxon>
        <taxon>CS clade</taxon>
        <taxon>Chlamydomonadales</taxon>
        <taxon>Volvocaceae</taxon>
        <taxon>Volvox</taxon>
    </lineage>
</organism>
<keyword evidence="5" id="KW-0560">Oxidoreductase</keyword>
<feature type="domain" description="FAD-binding" evidence="9">
    <location>
        <begin position="510"/>
        <end position="570"/>
    </location>
</feature>
<feature type="region of interest" description="Disordered" evidence="7">
    <location>
        <begin position="346"/>
        <end position="373"/>
    </location>
</feature>
<dbReference type="InterPro" id="IPR002938">
    <property type="entry name" value="FAD-bd"/>
</dbReference>
<feature type="region of interest" description="Disordered" evidence="7">
    <location>
        <begin position="482"/>
        <end position="507"/>
    </location>
</feature>
<evidence type="ECO:0000256" key="3">
    <source>
        <dbReference type="ARBA" id="ARBA00022827"/>
    </source>
</evidence>
<dbReference type="Pfam" id="PF01494">
    <property type="entry name" value="FAD_binding_3"/>
    <property type="match status" value="2"/>
</dbReference>
<feature type="compositionally biased region" description="Polar residues" evidence="7">
    <location>
        <begin position="94"/>
        <end position="113"/>
    </location>
</feature>
<keyword evidence="4" id="KW-0521">NADP</keyword>
<evidence type="ECO:0000259" key="9">
    <source>
        <dbReference type="Pfam" id="PF01494"/>
    </source>
</evidence>
<evidence type="ECO:0000256" key="7">
    <source>
        <dbReference type="SAM" id="MobiDB-lite"/>
    </source>
</evidence>
<keyword evidence="8" id="KW-1133">Transmembrane helix</keyword>
<keyword evidence="8" id="KW-0472">Membrane</keyword>
<dbReference type="PANTHER" id="PTHR46028">
    <property type="entry name" value="KYNURENINE 3-MONOOXYGENASE"/>
    <property type="match status" value="1"/>
</dbReference>
<gene>
    <name evidence="10" type="ORF">Vafri_14317</name>
</gene>
<dbReference type="PRINTS" id="PR00420">
    <property type="entry name" value="RNGMNOXGNASE"/>
</dbReference>
<keyword evidence="3" id="KW-0274">FAD</keyword>
<feature type="region of interest" description="Disordered" evidence="7">
    <location>
        <begin position="72"/>
        <end position="115"/>
    </location>
</feature>
<dbReference type="EMBL" id="BNCO01000035">
    <property type="protein sequence ID" value="GIL59572.1"/>
    <property type="molecule type" value="Genomic_DNA"/>
</dbReference>
<name>A0A8J4F4B3_9CHLO</name>
<dbReference type="Proteomes" id="UP000747399">
    <property type="component" value="Unassembled WGS sequence"/>
</dbReference>
<keyword evidence="8" id="KW-0812">Transmembrane</keyword>
<comment type="caution">
    <text evidence="10">The sequence shown here is derived from an EMBL/GenBank/DDBJ whole genome shotgun (WGS) entry which is preliminary data.</text>
</comment>
<evidence type="ECO:0000256" key="2">
    <source>
        <dbReference type="ARBA" id="ARBA00022630"/>
    </source>
</evidence>
<feature type="domain" description="FAD-binding" evidence="9">
    <location>
        <begin position="122"/>
        <end position="311"/>
    </location>
</feature>
<protein>
    <recommendedName>
        <fullName evidence="9">FAD-binding domain-containing protein</fullName>
    </recommendedName>
</protein>
<evidence type="ECO:0000256" key="8">
    <source>
        <dbReference type="SAM" id="Phobius"/>
    </source>
</evidence>
<proteinExistence type="predicted"/>
<evidence type="ECO:0000256" key="6">
    <source>
        <dbReference type="ARBA" id="ARBA00023033"/>
    </source>
</evidence>
<sequence>MLLRKVPTPPRSPAIPLHRHRCTLPRQPVGLGYSHGLQAHVRIPIRAFPHEAVRNPPVKRVGIVTAGFGTVTMGPPSSRVSTAATTSSNASTTHQSPQPTNLSGQLSQPQTDAQPPPRVEICDALIVGAGPSGLATALLLAQRRHQKWERIILLEKRSAIDLTEPDKSYMYMIDGRGRSLTDVVGVTEAVKEAGVQIKGMPVAQLLPDGTYKEFNIAIGDTTTASTWLTRRAFIKALYGGLESAEREGRVRLLSNVQVTDIQLAAGSGGGDSANPIVVHARDVATGREFQFAPRLLVGADGFNSIVRQALEKWAPAVNLPADHFRPVVLNSPSAGLRYQVLPLPPNPTFTARQQRDEHHPPGVASKGGSSRLVPNSQSAVIVGIKAAPNRAMRLGLLPLGEPSSPRTGNVITKKDHIFWTLDSGKQLGAFLQESFPQVDIPSLFTEQQLDAIAASRGGVFPAPQYVKHLVAVLPGQVSGIPGLRASEPQPSPPAVSQAAPRGGSRGDGTGGVVLCGDAVHCFPPDLGQGVNSSMLDALGLAQALDEADGDLARALPLYESLRAPEAAALVEIMTFGAPYQYQQDKFKGGLWALNLLLRSALHNLFPWAFSPQTAVLTRCHVMSYVQIRDRVHATTQRIWLLVGALVVALGMLAIKALAAAAGAPIS</sequence>
<evidence type="ECO:0000256" key="5">
    <source>
        <dbReference type="ARBA" id="ARBA00023002"/>
    </source>
</evidence>
<dbReference type="GO" id="GO:0071949">
    <property type="term" value="F:FAD binding"/>
    <property type="evidence" value="ECO:0007669"/>
    <property type="project" value="InterPro"/>
</dbReference>
<keyword evidence="6" id="KW-0503">Monooxygenase</keyword>
<evidence type="ECO:0000256" key="4">
    <source>
        <dbReference type="ARBA" id="ARBA00022857"/>
    </source>
</evidence>
<keyword evidence="2" id="KW-0285">Flavoprotein</keyword>
<dbReference type="AlphaFoldDB" id="A0A8J4F4B3"/>